<dbReference type="InterPro" id="IPR017748">
    <property type="entry name" value="TagF"/>
</dbReference>
<dbReference type="PIRSF" id="PIRSF029287">
    <property type="entry name" value="UCP029287"/>
    <property type="match status" value="1"/>
</dbReference>
<reference evidence="1" key="1">
    <citation type="submission" date="2018-06" db="EMBL/GenBank/DDBJ databases">
        <authorList>
            <person name="Zhirakovskaya E."/>
        </authorList>
    </citation>
    <scope>NUCLEOTIDE SEQUENCE</scope>
</reference>
<evidence type="ECO:0000313" key="1">
    <source>
        <dbReference type="EMBL" id="VAW91011.1"/>
    </source>
</evidence>
<dbReference type="AlphaFoldDB" id="A0A3B0ZH84"/>
<proteinExistence type="predicted"/>
<name>A0A3B0ZH84_9ZZZZ</name>
<dbReference type="Gene3D" id="3.40.1730.10">
    <property type="entry name" value="pa0076 domain"/>
    <property type="match status" value="1"/>
</dbReference>
<dbReference type="InterPro" id="IPR038225">
    <property type="entry name" value="TagF_sf"/>
</dbReference>
<sequence length="238" mass="26781">MSADALTGLFGKLPAHGDFVQRNLPSAFIEIWDGWLQHYIAASQEQLGEQWLDVYLTSPIWRFMFSPGAVDADSWAGIMLPSVDKIGRYFPFSIITRLPSNISSLEFLLAQNDWFSHMEDLALKALSGDLTVDDLIEEIEQVVISYNTIYINTDDLENNNPVVINMDFEEQSPSSVSDYMLDTILKKSVASYSAWTTPGSERVSPNLFLSQGLPPIQGITAMMNGQWDWQQPYKLTAN</sequence>
<organism evidence="1">
    <name type="scientific">hydrothermal vent metagenome</name>
    <dbReference type="NCBI Taxonomy" id="652676"/>
    <lineage>
        <taxon>unclassified sequences</taxon>
        <taxon>metagenomes</taxon>
        <taxon>ecological metagenomes</taxon>
    </lineage>
</organism>
<accession>A0A3B0ZH84</accession>
<dbReference type="NCBIfam" id="TIGR03373">
    <property type="entry name" value="VI_minor_4"/>
    <property type="match status" value="1"/>
</dbReference>
<gene>
    <name evidence="1" type="ORF">MNBD_GAMMA23-2127</name>
</gene>
<protein>
    <submittedName>
        <fullName evidence="1">Protein phosphatase ImpM</fullName>
    </submittedName>
</protein>
<dbReference type="EMBL" id="UOFT01000002">
    <property type="protein sequence ID" value="VAW91011.1"/>
    <property type="molecule type" value="Genomic_DNA"/>
</dbReference>
<dbReference type="Pfam" id="PF09867">
    <property type="entry name" value="TagF_N"/>
    <property type="match status" value="1"/>
</dbReference>